<comment type="cofactor">
    <cofactor evidence="1 7 8">
        <name>pyridoxal 5'-phosphate</name>
        <dbReference type="ChEBI" id="CHEBI:597326"/>
    </cofactor>
</comment>
<dbReference type="PANTHER" id="PTHR43321:SF3">
    <property type="entry name" value="GLUTAMATE DECARBOXYLASE"/>
    <property type="match status" value="1"/>
</dbReference>
<evidence type="ECO:0000256" key="9">
    <source>
        <dbReference type="RuleBase" id="RU361171"/>
    </source>
</evidence>
<evidence type="ECO:0000256" key="3">
    <source>
        <dbReference type="ARBA" id="ARBA00012421"/>
    </source>
</evidence>
<dbReference type="PANTHER" id="PTHR43321">
    <property type="entry name" value="GLUTAMATE DECARBOXYLASE"/>
    <property type="match status" value="1"/>
</dbReference>
<evidence type="ECO:0000256" key="5">
    <source>
        <dbReference type="ARBA" id="ARBA00023239"/>
    </source>
</evidence>
<evidence type="ECO:0000256" key="7">
    <source>
        <dbReference type="PIRSR" id="PIRSR602129-50"/>
    </source>
</evidence>
<evidence type="ECO:0000256" key="4">
    <source>
        <dbReference type="ARBA" id="ARBA00022898"/>
    </source>
</evidence>
<comment type="similarity">
    <text evidence="2 8">Belongs to the group II decarboxylase family.</text>
</comment>
<protein>
    <recommendedName>
        <fullName evidence="3 9">Glutamate decarboxylase</fullName>
        <ecNumber evidence="3 9">4.1.1.15</ecNumber>
    </recommendedName>
</protein>
<name>A0AAU7GH93_9MICO</name>
<dbReference type="GO" id="GO:0030170">
    <property type="term" value="F:pyridoxal phosphate binding"/>
    <property type="evidence" value="ECO:0007669"/>
    <property type="project" value="InterPro"/>
</dbReference>
<evidence type="ECO:0000256" key="1">
    <source>
        <dbReference type="ARBA" id="ARBA00001933"/>
    </source>
</evidence>
<comment type="catalytic activity">
    <reaction evidence="6 9">
        <text>L-glutamate + H(+) = 4-aminobutanoate + CO2</text>
        <dbReference type="Rhea" id="RHEA:17785"/>
        <dbReference type="ChEBI" id="CHEBI:15378"/>
        <dbReference type="ChEBI" id="CHEBI:16526"/>
        <dbReference type="ChEBI" id="CHEBI:29985"/>
        <dbReference type="ChEBI" id="CHEBI:59888"/>
        <dbReference type="EC" id="4.1.1.15"/>
    </reaction>
</comment>
<dbReference type="Gene3D" id="4.10.280.50">
    <property type="match status" value="1"/>
</dbReference>
<feature type="compositionally biased region" description="Polar residues" evidence="10">
    <location>
        <begin position="1"/>
        <end position="12"/>
    </location>
</feature>
<dbReference type="SUPFAM" id="SSF53383">
    <property type="entry name" value="PLP-dependent transferases"/>
    <property type="match status" value="1"/>
</dbReference>
<dbReference type="Gene3D" id="3.90.1150.160">
    <property type="match status" value="1"/>
</dbReference>
<organism evidence="11">
    <name type="scientific">Leifsonia sp. NPDC080035</name>
    <dbReference type="NCBI Taxonomy" id="3143936"/>
    <lineage>
        <taxon>Bacteria</taxon>
        <taxon>Bacillati</taxon>
        <taxon>Actinomycetota</taxon>
        <taxon>Actinomycetes</taxon>
        <taxon>Micrococcales</taxon>
        <taxon>Microbacteriaceae</taxon>
        <taxon>Leifsonia</taxon>
    </lineage>
</organism>
<evidence type="ECO:0000256" key="10">
    <source>
        <dbReference type="SAM" id="MobiDB-lite"/>
    </source>
</evidence>
<evidence type="ECO:0000313" key="11">
    <source>
        <dbReference type="EMBL" id="XBM49428.1"/>
    </source>
</evidence>
<dbReference type="EMBL" id="CP157390">
    <property type="protein sequence ID" value="XBM49428.1"/>
    <property type="molecule type" value="Genomic_DNA"/>
</dbReference>
<dbReference type="Pfam" id="PF00282">
    <property type="entry name" value="Pyridoxal_deC"/>
    <property type="match status" value="1"/>
</dbReference>
<feature type="modified residue" description="N6-(pyridoxal phosphate)lysine" evidence="7">
    <location>
        <position position="271"/>
    </location>
</feature>
<dbReference type="InterPro" id="IPR015421">
    <property type="entry name" value="PyrdxlP-dep_Trfase_major"/>
</dbReference>
<evidence type="ECO:0000256" key="2">
    <source>
        <dbReference type="ARBA" id="ARBA00009533"/>
    </source>
</evidence>
<dbReference type="AlphaFoldDB" id="A0AAU7GH93"/>
<gene>
    <name evidence="11" type="ORF">AAME72_06085</name>
</gene>
<dbReference type="InterPro" id="IPR002129">
    <property type="entry name" value="PyrdxlP-dep_de-COase"/>
</dbReference>
<dbReference type="GO" id="GO:0006538">
    <property type="term" value="P:L-glutamate catabolic process"/>
    <property type="evidence" value="ECO:0007669"/>
    <property type="project" value="TreeGrafter"/>
</dbReference>
<dbReference type="InterPro" id="IPR010107">
    <property type="entry name" value="Glutamate_decarboxylase"/>
</dbReference>
<dbReference type="GO" id="GO:0004351">
    <property type="term" value="F:glutamate decarboxylase activity"/>
    <property type="evidence" value="ECO:0007669"/>
    <property type="project" value="UniProtKB-EC"/>
</dbReference>
<proteinExistence type="inferred from homology"/>
<dbReference type="GO" id="GO:0005829">
    <property type="term" value="C:cytosol"/>
    <property type="evidence" value="ECO:0007669"/>
    <property type="project" value="TreeGrafter"/>
</dbReference>
<dbReference type="RefSeq" id="WP_348789346.1">
    <property type="nucleotide sequence ID" value="NZ_CP157390.1"/>
</dbReference>
<keyword evidence="4 7" id="KW-0663">Pyridoxal phosphate</keyword>
<dbReference type="InterPro" id="IPR015424">
    <property type="entry name" value="PyrdxlP-dep_Trfase"/>
</dbReference>
<dbReference type="FunFam" id="3.40.640.10:FF:000017">
    <property type="entry name" value="Glutamate decarboxylase"/>
    <property type="match status" value="1"/>
</dbReference>
<keyword evidence="5 8" id="KW-0456">Lyase</keyword>
<accession>A0AAU7GH93</accession>
<evidence type="ECO:0000256" key="8">
    <source>
        <dbReference type="RuleBase" id="RU000382"/>
    </source>
</evidence>
<dbReference type="EC" id="4.1.1.15" evidence="3 9"/>
<dbReference type="Gene3D" id="3.40.640.10">
    <property type="entry name" value="Type I PLP-dependent aspartate aminotransferase-like (Major domain)"/>
    <property type="match status" value="1"/>
</dbReference>
<keyword evidence="9" id="KW-0210">Decarboxylase</keyword>
<reference evidence="11" key="1">
    <citation type="submission" date="2024-05" db="EMBL/GenBank/DDBJ databases">
        <title>The Natural Products Discovery Center: Release of the First 8490 Sequenced Strains for Exploring Actinobacteria Biosynthetic Diversity.</title>
        <authorList>
            <person name="Kalkreuter E."/>
            <person name="Kautsar S.A."/>
            <person name="Yang D."/>
            <person name="Bader C.D."/>
            <person name="Teijaro C.N."/>
            <person name="Fluegel L."/>
            <person name="Davis C.M."/>
            <person name="Simpson J.R."/>
            <person name="Lauterbach L."/>
            <person name="Steele A.D."/>
            <person name="Gui C."/>
            <person name="Meng S."/>
            <person name="Li G."/>
            <person name="Viehrig K."/>
            <person name="Ye F."/>
            <person name="Su P."/>
            <person name="Kiefer A.F."/>
            <person name="Nichols A."/>
            <person name="Cepeda A.J."/>
            <person name="Yan W."/>
            <person name="Fan B."/>
            <person name="Jiang Y."/>
            <person name="Adhikari A."/>
            <person name="Zheng C.-J."/>
            <person name="Schuster L."/>
            <person name="Cowan T.M."/>
            <person name="Smanski M.J."/>
            <person name="Chevrette M.G."/>
            <person name="de Carvalho L.P.S."/>
            <person name="Shen B."/>
        </authorList>
    </citation>
    <scope>NUCLEOTIDE SEQUENCE</scope>
    <source>
        <strain evidence="11">NPDC080035</strain>
    </source>
</reference>
<sequence>MTSQLANDTSTDAGLPAYTGHLSRKRPPDRLPDGPTDPESTYRLLHDELLLDGSSRLNLATFVTTWMDPQAATLMAEAFDKNMIDKDEYPATAAIERRCVAIVSDLFHAEPGEPTGAATIGSSEAVMLAGLALKWRWRARKGGTGGGTPNLVLGSNVQVVWEKFCRYFEVEPRYLPVAKGRYVVTPEQVRDAVDENTIGAVGILGTTYTGELEPIAEICAALDDLAASGGPDVPVHVDAASGGFVVPFLHPELEWDFRLPRVVSINVSGHKYGLTYPGIGFVSWRSAEHLPEDLVFKVNYLGGDMPTFTLNFSRPGNQIIGQYYNFVRLGRAGYTAIMEALRDTALDISAGLAEDPAIEIIADGSAIPVIAFTLKGDPGYTVFQVSHELRARGWQVPAYTMPADAEDVAVLRIVVRDGFNADLASDLVADIRAVCGELAAAERPEHRRTHFAH</sequence>
<dbReference type="GO" id="GO:0004058">
    <property type="term" value="F:aromatic-L-amino-acid decarboxylase activity"/>
    <property type="evidence" value="ECO:0007669"/>
    <property type="project" value="UniProtKB-ARBA"/>
</dbReference>
<feature type="region of interest" description="Disordered" evidence="10">
    <location>
        <begin position="1"/>
        <end position="39"/>
    </location>
</feature>
<evidence type="ECO:0000256" key="6">
    <source>
        <dbReference type="ARBA" id="ARBA00048868"/>
    </source>
</evidence>
<dbReference type="NCBIfam" id="TIGR01788">
    <property type="entry name" value="Glu-decarb-GAD"/>
    <property type="match status" value="1"/>
</dbReference>